<feature type="transmembrane region" description="Helical" evidence="1">
    <location>
        <begin position="29"/>
        <end position="52"/>
    </location>
</feature>
<gene>
    <name evidence="2" type="ORF">ODALV1_LOCUS27102</name>
</gene>
<keyword evidence="3" id="KW-1185">Reference proteome</keyword>
<keyword evidence="1" id="KW-1133">Transmembrane helix</keyword>
<protein>
    <submittedName>
        <fullName evidence="2">Uncharacterized protein</fullName>
    </submittedName>
</protein>
<evidence type="ECO:0000313" key="2">
    <source>
        <dbReference type="EMBL" id="CAL8137828.1"/>
    </source>
</evidence>
<organism evidence="2 3">
    <name type="scientific">Orchesella dallaii</name>
    <dbReference type="NCBI Taxonomy" id="48710"/>
    <lineage>
        <taxon>Eukaryota</taxon>
        <taxon>Metazoa</taxon>
        <taxon>Ecdysozoa</taxon>
        <taxon>Arthropoda</taxon>
        <taxon>Hexapoda</taxon>
        <taxon>Collembola</taxon>
        <taxon>Entomobryomorpha</taxon>
        <taxon>Entomobryoidea</taxon>
        <taxon>Orchesellidae</taxon>
        <taxon>Orchesellinae</taxon>
        <taxon>Orchesella</taxon>
    </lineage>
</organism>
<accession>A0ABP1RX70</accession>
<name>A0ABP1RX70_9HEXA</name>
<keyword evidence="1" id="KW-0812">Transmembrane</keyword>
<evidence type="ECO:0000313" key="3">
    <source>
        <dbReference type="Proteomes" id="UP001642540"/>
    </source>
</evidence>
<sequence length="68" mass="7103">SFATRKFSYVAHHISKSSDIESKERRTPIGALIFIIVRVFTTVFGLVFFLMVGGGGGGGGIGIGLGGD</sequence>
<evidence type="ECO:0000256" key="1">
    <source>
        <dbReference type="SAM" id="Phobius"/>
    </source>
</evidence>
<feature type="non-terminal residue" evidence="2">
    <location>
        <position position="1"/>
    </location>
</feature>
<comment type="caution">
    <text evidence="2">The sequence shown here is derived from an EMBL/GenBank/DDBJ whole genome shotgun (WGS) entry which is preliminary data.</text>
</comment>
<dbReference type="Proteomes" id="UP001642540">
    <property type="component" value="Unassembled WGS sequence"/>
</dbReference>
<dbReference type="EMBL" id="CAXLJM020000119">
    <property type="protein sequence ID" value="CAL8137828.1"/>
    <property type="molecule type" value="Genomic_DNA"/>
</dbReference>
<proteinExistence type="predicted"/>
<reference evidence="2 3" key="1">
    <citation type="submission" date="2024-08" db="EMBL/GenBank/DDBJ databases">
        <authorList>
            <person name="Cucini C."/>
            <person name="Frati F."/>
        </authorList>
    </citation>
    <scope>NUCLEOTIDE SEQUENCE [LARGE SCALE GENOMIC DNA]</scope>
</reference>
<keyword evidence="1" id="KW-0472">Membrane</keyword>